<dbReference type="Proteomes" id="UP001219518">
    <property type="component" value="Unassembled WGS sequence"/>
</dbReference>
<evidence type="ECO:0000313" key="2">
    <source>
        <dbReference type="EMBL" id="KAK3910856.1"/>
    </source>
</evidence>
<feature type="compositionally biased region" description="Basic residues" evidence="1">
    <location>
        <begin position="46"/>
        <end position="63"/>
    </location>
</feature>
<evidence type="ECO:0000313" key="3">
    <source>
        <dbReference type="Proteomes" id="UP001219518"/>
    </source>
</evidence>
<dbReference type="EMBL" id="JAHWGI010000200">
    <property type="protein sequence ID" value="KAK3910856.1"/>
    <property type="molecule type" value="Genomic_DNA"/>
</dbReference>
<dbReference type="AlphaFoldDB" id="A0AAE1GWY8"/>
<protein>
    <submittedName>
        <fullName evidence="2">BEN domain-containing protein 5</fullName>
    </submittedName>
</protein>
<accession>A0AAE1GWY8</accession>
<dbReference type="Gene3D" id="1.10.10.2590">
    <property type="entry name" value="BEN domain"/>
    <property type="match status" value="1"/>
</dbReference>
<feature type="compositionally biased region" description="Polar residues" evidence="1">
    <location>
        <begin position="32"/>
        <end position="43"/>
    </location>
</feature>
<reference evidence="2" key="1">
    <citation type="submission" date="2021-07" db="EMBL/GenBank/DDBJ databases">
        <authorList>
            <person name="Catto M.A."/>
            <person name="Jacobson A."/>
            <person name="Kennedy G."/>
            <person name="Labadie P."/>
            <person name="Hunt B.G."/>
            <person name="Srinivasan R."/>
        </authorList>
    </citation>
    <scope>NUCLEOTIDE SEQUENCE</scope>
    <source>
        <strain evidence="2">PL_HMW_Pooled</strain>
        <tissue evidence="2">Head</tissue>
    </source>
</reference>
<feature type="region of interest" description="Disordered" evidence="1">
    <location>
        <begin position="15"/>
        <end position="130"/>
    </location>
</feature>
<gene>
    <name evidence="2" type="ORF">KUF71_020561</name>
</gene>
<feature type="compositionally biased region" description="Polar residues" evidence="1">
    <location>
        <begin position="85"/>
        <end position="95"/>
    </location>
</feature>
<feature type="compositionally biased region" description="Low complexity" evidence="1">
    <location>
        <begin position="103"/>
        <end position="114"/>
    </location>
</feature>
<reference evidence="2" key="2">
    <citation type="journal article" date="2023" name="BMC Genomics">
        <title>Pest status, molecular evolution, and epigenetic factors derived from the genome assembly of Frankliniella fusca, a thysanopteran phytovirus vector.</title>
        <authorList>
            <person name="Catto M.A."/>
            <person name="Labadie P.E."/>
            <person name="Jacobson A.L."/>
            <person name="Kennedy G.G."/>
            <person name="Srinivasan R."/>
            <person name="Hunt B.G."/>
        </authorList>
    </citation>
    <scope>NUCLEOTIDE SEQUENCE</scope>
    <source>
        <strain evidence="2">PL_HMW_Pooled</strain>
    </source>
</reference>
<sequence>MGYFAVIFLGLNDGDEKTRPINTVPSPFRSPARQSLISKNLPKNSPLKKRKSPLKTGARKKSLFKFQEQKSSVSPHFSPEKVEEASSSSSINTGDNIKKKSKSSSGSEPSGFKKSAFKKIKPKEESMGSYKDHRTLGKMIHSALIGDEPLQSDGSGKVHLGNNIWIKESAWLKFSTSSKSLSQTVQNLTECIWGWQKCATLSLKGGVSPKTPDAAPKDSAPIGGVQAILGFYRAKLMQQGLKISEVLDSNVEKLGKAYITSKFHNAHKKYQRELEKANDFADRTLAAKDGDEQNSD</sequence>
<organism evidence="2 3">
    <name type="scientific">Frankliniella fusca</name>
    <dbReference type="NCBI Taxonomy" id="407009"/>
    <lineage>
        <taxon>Eukaryota</taxon>
        <taxon>Metazoa</taxon>
        <taxon>Ecdysozoa</taxon>
        <taxon>Arthropoda</taxon>
        <taxon>Hexapoda</taxon>
        <taxon>Insecta</taxon>
        <taxon>Pterygota</taxon>
        <taxon>Neoptera</taxon>
        <taxon>Paraneoptera</taxon>
        <taxon>Thysanoptera</taxon>
        <taxon>Terebrantia</taxon>
        <taxon>Thripoidea</taxon>
        <taxon>Thripidae</taxon>
        <taxon>Frankliniella</taxon>
    </lineage>
</organism>
<comment type="caution">
    <text evidence="2">The sequence shown here is derived from an EMBL/GenBank/DDBJ whole genome shotgun (WGS) entry which is preliminary data.</text>
</comment>
<evidence type="ECO:0000256" key="1">
    <source>
        <dbReference type="SAM" id="MobiDB-lite"/>
    </source>
</evidence>
<name>A0AAE1GWY8_9NEOP</name>
<proteinExistence type="predicted"/>
<keyword evidence="3" id="KW-1185">Reference proteome</keyword>